<sequence>MVIPGTRRGAQHDRKGVSANLNPIWVISLFLTLSEVTIGAVATQLSGWVQGLLAIFAVTFPAGVAAAFFFVVWHRPYVLYAPRDYTKNASLPSFVEAMTIAQRNRNRAIEEAVRATAETLIEKHLTDLPSQQVTTNVKEAVQEAHERFERLQVVIDSSAVAKRYGDPVPKSVAITAFDDTTMQEFLDELWAKLYPVFAPYTYGDQWILENVGTRKRFPSTRTSSTSHDPSLGDNRYLREVDIEPGDSLRIVLLTSDTDVHDEGIDYS</sequence>
<dbReference type="Proteomes" id="UP000520767">
    <property type="component" value="Unassembled WGS sequence"/>
</dbReference>
<keyword evidence="1" id="KW-0812">Transmembrane</keyword>
<dbReference type="EMBL" id="JACHJQ010000002">
    <property type="protein sequence ID" value="MBB4905915.1"/>
    <property type="molecule type" value="Genomic_DNA"/>
</dbReference>
<feature type="transmembrane region" description="Helical" evidence="1">
    <location>
        <begin position="48"/>
        <end position="73"/>
    </location>
</feature>
<keyword evidence="1" id="KW-0472">Membrane</keyword>
<evidence type="ECO:0000313" key="2">
    <source>
        <dbReference type="EMBL" id="MBB4905915.1"/>
    </source>
</evidence>
<keyword evidence="1" id="KW-1133">Transmembrane helix</keyword>
<dbReference type="AlphaFoldDB" id="A0A7W7Q2P9"/>
<organism evidence="2 3">
    <name type="scientific">Actinophytocola algeriensis</name>
    <dbReference type="NCBI Taxonomy" id="1768010"/>
    <lineage>
        <taxon>Bacteria</taxon>
        <taxon>Bacillati</taxon>
        <taxon>Actinomycetota</taxon>
        <taxon>Actinomycetes</taxon>
        <taxon>Pseudonocardiales</taxon>
        <taxon>Pseudonocardiaceae</taxon>
    </lineage>
</organism>
<proteinExistence type="predicted"/>
<accession>A0A7W7Q2P9</accession>
<dbReference type="RefSeq" id="WP_184810074.1">
    <property type="nucleotide sequence ID" value="NZ_JACHJQ010000002.1"/>
</dbReference>
<keyword evidence="3" id="KW-1185">Reference proteome</keyword>
<name>A0A7W7Q2P9_9PSEU</name>
<comment type="caution">
    <text evidence="2">The sequence shown here is derived from an EMBL/GenBank/DDBJ whole genome shotgun (WGS) entry which is preliminary data.</text>
</comment>
<evidence type="ECO:0000256" key="1">
    <source>
        <dbReference type="SAM" id="Phobius"/>
    </source>
</evidence>
<gene>
    <name evidence="2" type="ORF">FHR82_002132</name>
</gene>
<reference evidence="2 3" key="1">
    <citation type="submission" date="2020-08" db="EMBL/GenBank/DDBJ databases">
        <title>Genomic Encyclopedia of Type Strains, Phase III (KMG-III): the genomes of soil and plant-associated and newly described type strains.</title>
        <authorList>
            <person name="Whitman W."/>
        </authorList>
    </citation>
    <scope>NUCLEOTIDE SEQUENCE [LARGE SCALE GENOMIC DNA]</scope>
    <source>
        <strain evidence="2 3">CECT 8960</strain>
    </source>
</reference>
<feature type="transmembrane region" description="Helical" evidence="1">
    <location>
        <begin position="21"/>
        <end position="42"/>
    </location>
</feature>
<protein>
    <submittedName>
        <fullName evidence="2">Uncharacterized protein</fullName>
    </submittedName>
</protein>
<evidence type="ECO:0000313" key="3">
    <source>
        <dbReference type="Proteomes" id="UP000520767"/>
    </source>
</evidence>